<comment type="caution">
    <text evidence="6">The sequence shown here is derived from an EMBL/GenBank/DDBJ whole genome shotgun (WGS) entry which is preliminary data.</text>
</comment>
<name>A0ABT7VMP3_9LACO</name>
<dbReference type="InterPro" id="IPR013785">
    <property type="entry name" value="Aldolase_TIM"/>
</dbReference>
<dbReference type="PANTHER" id="PTHR32332:SF20">
    <property type="entry name" value="2-NITROPROPANE DIOXYGENASE-LIKE PROTEIN"/>
    <property type="match status" value="1"/>
</dbReference>
<dbReference type="SUPFAM" id="SSF51412">
    <property type="entry name" value="Inosine monophosphate dehydrogenase (IMPDH)"/>
    <property type="match status" value="1"/>
</dbReference>
<reference evidence="6" key="2">
    <citation type="submission" date="2023-06" db="EMBL/GenBank/DDBJ databases">
        <authorList>
            <person name="Zeman M."/>
            <person name="Kubasova T."/>
            <person name="Jahodarova E."/>
            <person name="Nykrynova M."/>
            <person name="Rychlik I."/>
        </authorList>
    </citation>
    <scope>NUCLEOTIDE SEQUENCE</scope>
    <source>
        <strain evidence="6">105_WCHN</strain>
    </source>
</reference>
<dbReference type="RefSeq" id="WP_289560208.1">
    <property type="nucleotide sequence ID" value="NZ_JAUDEO010000025.1"/>
</dbReference>
<evidence type="ECO:0000313" key="7">
    <source>
        <dbReference type="Proteomes" id="UP001529423"/>
    </source>
</evidence>
<evidence type="ECO:0000256" key="5">
    <source>
        <dbReference type="ARBA" id="ARBA00023002"/>
    </source>
</evidence>
<keyword evidence="6" id="KW-0503">Monooxygenase</keyword>
<organism evidence="6 7">
    <name type="scientific">Limosilactobacillus panis</name>
    <dbReference type="NCBI Taxonomy" id="47493"/>
    <lineage>
        <taxon>Bacteria</taxon>
        <taxon>Bacillati</taxon>
        <taxon>Bacillota</taxon>
        <taxon>Bacilli</taxon>
        <taxon>Lactobacillales</taxon>
        <taxon>Lactobacillaceae</taxon>
        <taxon>Limosilactobacillus</taxon>
    </lineage>
</organism>
<dbReference type="CDD" id="cd04730">
    <property type="entry name" value="NPD_like"/>
    <property type="match status" value="1"/>
</dbReference>
<dbReference type="Gene3D" id="3.20.20.70">
    <property type="entry name" value="Aldolase class I"/>
    <property type="match status" value="1"/>
</dbReference>
<keyword evidence="4" id="KW-0288">FMN</keyword>
<dbReference type="PANTHER" id="PTHR32332">
    <property type="entry name" value="2-NITROPROPANE DIOXYGENASE"/>
    <property type="match status" value="1"/>
</dbReference>
<gene>
    <name evidence="6" type="ORF">QUW46_05405</name>
</gene>
<keyword evidence="3" id="KW-0285">Flavoprotein</keyword>
<evidence type="ECO:0000256" key="2">
    <source>
        <dbReference type="ARBA" id="ARBA00013457"/>
    </source>
</evidence>
<dbReference type="EMBL" id="JAUDEO010000025">
    <property type="protein sequence ID" value="MDM8334004.1"/>
    <property type="molecule type" value="Genomic_DNA"/>
</dbReference>
<reference evidence="6" key="1">
    <citation type="submission" date="2023-06" db="EMBL/GenBank/DDBJ databases">
        <title>Identification and characterization of horizontal gene transfer across gut microbiota members of farm animals based on homology search.</title>
        <authorList>
            <person name="Schwarzerova J."/>
            <person name="Nykrynova M."/>
            <person name="Jureckova K."/>
            <person name="Cejkova D."/>
            <person name="Rychlik I."/>
        </authorList>
    </citation>
    <scope>NUCLEOTIDE SEQUENCE</scope>
    <source>
        <strain evidence="6">105_WCHN</strain>
    </source>
</reference>
<protein>
    <recommendedName>
        <fullName evidence="2">Probable nitronate monooxygenase</fullName>
    </recommendedName>
</protein>
<sequence>MNRVAKALNIKYPIVQGPLAWLTDAKLVAAVANAGGIGNLGPAAGQNERVADPDPVVQHAATVERMRQQVRRVKELTTGPFAVNIIPENGGNDGHTRPLIQMMIEENVPAVVYTGSEVYPEIFKLLKDHNIKIIYRALNPTAANARAAEKNGSDVIVATGFDEGGTLPAKVVGTFSIVRMIVDAVDHTPVLATGGITDRRSVKAAMALGAESVFCGSLFIASKENRAAGKVKRAIVDSSADDLLLFRTMPAYYRSLPGPFANHLQELSDQGTSREKSGEEMGGLYGLKLGMVDGDWDHGYVSLGTGITSIHRIRPVQEIITDLFTDE</sequence>
<comment type="function">
    <text evidence="1">Nitronate monooxygenase that uses molecular oxygen to catalyze the oxidative denitrification of alkyl nitronates. Acts on propionate 3-nitronate (P3N), the presumed physiological substrate. Probably functions in the detoxification of P3N, a metabolic poison produced by plants and fungi as a defense mechanism.</text>
</comment>
<dbReference type="InterPro" id="IPR004136">
    <property type="entry name" value="NMO"/>
</dbReference>
<dbReference type="Pfam" id="PF03060">
    <property type="entry name" value="NMO"/>
    <property type="match status" value="1"/>
</dbReference>
<proteinExistence type="predicted"/>
<keyword evidence="7" id="KW-1185">Reference proteome</keyword>
<evidence type="ECO:0000313" key="6">
    <source>
        <dbReference type="EMBL" id="MDM8334004.1"/>
    </source>
</evidence>
<dbReference type="GO" id="GO:0004497">
    <property type="term" value="F:monooxygenase activity"/>
    <property type="evidence" value="ECO:0007669"/>
    <property type="project" value="UniProtKB-KW"/>
</dbReference>
<accession>A0ABT7VMP3</accession>
<evidence type="ECO:0000256" key="1">
    <source>
        <dbReference type="ARBA" id="ARBA00003535"/>
    </source>
</evidence>
<dbReference type="Proteomes" id="UP001529423">
    <property type="component" value="Unassembled WGS sequence"/>
</dbReference>
<evidence type="ECO:0000256" key="3">
    <source>
        <dbReference type="ARBA" id="ARBA00022630"/>
    </source>
</evidence>
<keyword evidence="5 6" id="KW-0560">Oxidoreductase</keyword>
<evidence type="ECO:0000256" key="4">
    <source>
        <dbReference type="ARBA" id="ARBA00022643"/>
    </source>
</evidence>